<accession>A0A9P9A952</accession>
<keyword evidence="1" id="KW-0732">Signal</keyword>
<evidence type="ECO:0000256" key="1">
    <source>
        <dbReference type="SAM" id="SignalP"/>
    </source>
</evidence>
<dbReference type="OrthoDB" id="5199481at2759"/>
<dbReference type="Proteomes" id="UP000770015">
    <property type="component" value="Unassembled WGS sequence"/>
</dbReference>
<comment type="caution">
    <text evidence="2">The sequence shown here is derived from an EMBL/GenBank/DDBJ whole genome shotgun (WGS) entry which is preliminary data.</text>
</comment>
<protein>
    <submittedName>
        <fullName evidence="2">Uncharacterized protein</fullName>
    </submittedName>
</protein>
<keyword evidence="3" id="KW-1185">Reference proteome</keyword>
<feature type="signal peptide" evidence="1">
    <location>
        <begin position="1"/>
        <end position="18"/>
    </location>
</feature>
<name>A0A9P9A952_9PEZI</name>
<sequence>MRWFTSVAFALAASLASAVPIPQDEPQSYDTRQDQQTLYQLRVQAENYPQIHDKYLSILSEQVGIFPTQENLVFYTTPGVNSESVSMHTIPVGIVDHALVLTGENGLYDLKDGMPALTDPAPSATYSWREFVLEEESSAVLWRAASEGKWVVFPGSEQGSFEVKWNDGTGFTTQDYLPIEVVFEEVVKP</sequence>
<dbReference type="EMBL" id="JAGSXJ010000015">
    <property type="protein sequence ID" value="KAH6685338.1"/>
    <property type="molecule type" value="Genomic_DNA"/>
</dbReference>
<feature type="chain" id="PRO_5040117198" evidence="1">
    <location>
        <begin position="19"/>
        <end position="189"/>
    </location>
</feature>
<reference evidence="2" key="1">
    <citation type="journal article" date="2021" name="Nat. Commun.">
        <title>Genetic determinants of endophytism in the Arabidopsis root mycobiome.</title>
        <authorList>
            <person name="Mesny F."/>
            <person name="Miyauchi S."/>
            <person name="Thiergart T."/>
            <person name="Pickel B."/>
            <person name="Atanasova L."/>
            <person name="Karlsson M."/>
            <person name="Huettel B."/>
            <person name="Barry K.W."/>
            <person name="Haridas S."/>
            <person name="Chen C."/>
            <person name="Bauer D."/>
            <person name="Andreopoulos W."/>
            <person name="Pangilinan J."/>
            <person name="LaButti K."/>
            <person name="Riley R."/>
            <person name="Lipzen A."/>
            <person name="Clum A."/>
            <person name="Drula E."/>
            <person name="Henrissat B."/>
            <person name="Kohler A."/>
            <person name="Grigoriev I.V."/>
            <person name="Martin F.M."/>
            <person name="Hacquard S."/>
        </authorList>
    </citation>
    <scope>NUCLEOTIDE SEQUENCE</scope>
    <source>
        <strain evidence="2">MPI-SDFR-AT-0117</strain>
    </source>
</reference>
<gene>
    <name evidence="2" type="ORF">F5X68DRAFT_276774</name>
</gene>
<organism evidence="2 3">
    <name type="scientific">Plectosphaerella plurivora</name>
    <dbReference type="NCBI Taxonomy" id="936078"/>
    <lineage>
        <taxon>Eukaryota</taxon>
        <taxon>Fungi</taxon>
        <taxon>Dikarya</taxon>
        <taxon>Ascomycota</taxon>
        <taxon>Pezizomycotina</taxon>
        <taxon>Sordariomycetes</taxon>
        <taxon>Hypocreomycetidae</taxon>
        <taxon>Glomerellales</taxon>
        <taxon>Plectosphaerellaceae</taxon>
        <taxon>Plectosphaerella</taxon>
    </lineage>
</organism>
<evidence type="ECO:0000313" key="3">
    <source>
        <dbReference type="Proteomes" id="UP000770015"/>
    </source>
</evidence>
<dbReference type="AlphaFoldDB" id="A0A9P9A952"/>
<proteinExistence type="predicted"/>
<evidence type="ECO:0000313" key="2">
    <source>
        <dbReference type="EMBL" id="KAH6685338.1"/>
    </source>
</evidence>